<dbReference type="AlphaFoldDB" id="A0A9P0CXY6"/>
<protein>
    <submittedName>
        <fullName evidence="3">Uncharacterized protein</fullName>
    </submittedName>
</protein>
<evidence type="ECO:0000256" key="1">
    <source>
        <dbReference type="SAM" id="Coils"/>
    </source>
</evidence>
<sequence>MQNKSNTPTKFRPLQLPQSPVASSPGKNLTGSPRVARDIVADLFNTIQNWNDSHIKGAQVVKQIAELKADNIDEYSDELEDCTNNLYNLVQNLKLCSEHLKKFKSQISALHKIERKKEPLFISLNVGDIGVFVETVVNGYLEEIKVKEVVLENIAHSKNKDEVMFFAACWMHQTNITSHINLKLEALLLETGHRKIN</sequence>
<proteinExistence type="predicted"/>
<organism evidence="3 4">
    <name type="scientific">Psylliodes chrysocephalus</name>
    <dbReference type="NCBI Taxonomy" id="3402493"/>
    <lineage>
        <taxon>Eukaryota</taxon>
        <taxon>Metazoa</taxon>
        <taxon>Ecdysozoa</taxon>
        <taxon>Arthropoda</taxon>
        <taxon>Hexapoda</taxon>
        <taxon>Insecta</taxon>
        <taxon>Pterygota</taxon>
        <taxon>Neoptera</taxon>
        <taxon>Endopterygota</taxon>
        <taxon>Coleoptera</taxon>
        <taxon>Polyphaga</taxon>
        <taxon>Cucujiformia</taxon>
        <taxon>Chrysomeloidea</taxon>
        <taxon>Chrysomelidae</taxon>
        <taxon>Galerucinae</taxon>
        <taxon>Alticini</taxon>
        <taxon>Psylliodes</taxon>
    </lineage>
</organism>
<keyword evidence="1" id="KW-0175">Coiled coil</keyword>
<dbReference type="OrthoDB" id="17066at2759"/>
<accession>A0A9P0CXY6</accession>
<dbReference type="EMBL" id="OV651815">
    <property type="protein sequence ID" value="CAH1108518.1"/>
    <property type="molecule type" value="Genomic_DNA"/>
</dbReference>
<evidence type="ECO:0000313" key="4">
    <source>
        <dbReference type="Proteomes" id="UP001153636"/>
    </source>
</evidence>
<evidence type="ECO:0000256" key="2">
    <source>
        <dbReference type="SAM" id="MobiDB-lite"/>
    </source>
</evidence>
<evidence type="ECO:0000313" key="3">
    <source>
        <dbReference type="EMBL" id="CAH1108518.1"/>
    </source>
</evidence>
<keyword evidence="4" id="KW-1185">Reference proteome</keyword>
<name>A0A9P0CXY6_9CUCU</name>
<feature type="region of interest" description="Disordered" evidence="2">
    <location>
        <begin position="1"/>
        <end position="32"/>
    </location>
</feature>
<reference evidence="3" key="1">
    <citation type="submission" date="2022-01" db="EMBL/GenBank/DDBJ databases">
        <authorList>
            <person name="King R."/>
        </authorList>
    </citation>
    <scope>NUCLEOTIDE SEQUENCE</scope>
</reference>
<gene>
    <name evidence="3" type="ORF">PSYICH_LOCUS8620</name>
</gene>
<dbReference type="Proteomes" id="UP001153636">
    <property type="component" value="Chromosome 3"/>
</dbReference>
<feature type="compositionally biased region" description="Polar residues" evidence="2">
    <location>
        <begin position="16"/>
        <end position="31"/>
    </location>
</feature>
<feature type="coiled-coil region" evidence="1">
    <location>
        <begin position="65"/>
        <end position="92"/>
    </location>
</feature>